<dbReference type="PROSITE" id="PS00675">
    <property type="entry name" value="SIGMA54_INTERACT_1"/>
    <property type="match status" value="1"/>
</dbReference>
<keyword evidence="3" id="KW-1185">Reference proteome</keyword>
<dbReference type="Proteomes" id="UP000244523">
    <property type="component" value="Unassembled WGS sequence"/>
</dbReference>
<dbReference type="InterPro" id="IPR032689">
    <property type="entry name" value="TraG-D_C"/>
</dbReference>
<proteinExistence type="predicted"/>
<dbReference type="Gene3D" id="3.40.50.300">
    <property type="entry name" value="P-loop containing nucleotide triphosphate hydrolases"/>
    <property type="match status" value="2"/>
</dbReference>
<dbReference type="InterPro" id="IPR025662">
    <property type="entry name" value="Sigma_54_int_dom_ATP-bd_1"/>
</dbReference>
<feature type="domain" description="TraD/TraG TraM recognition site" evidence="1">
    <location>
        <begin position="276"/>
        <end position="338"/>
    </location>
</feature>
<dbReference type="SUPFAM" id="SSF52540">
    <property type="entry name" value="P-loop containing nucleoside triphosphate hydrolases"/>
    <property type="match status" value="1"/>
</dbReference>
<dbReference type="InterPro" id="IPR027417">
    <property type="entry name" value="P-loop_NTPase"/>
</dbReference>
<dbReference type="PANTHER" id="PTHR30121:SF11">
    <property type="entry name" value="AAA+ ATPASE DOMAIN-CONTAINING PROTEIN"/>
    <property type="match status" value="1"/>
</dbReference>
<accession>A0A2T6KG66</accession>
<protein>
    <submittedName>
        <fullName evidence="2">Type IV secretion system coupling TraD/TrwB family protein</fullName>
    </submittedName>
</protein>
<sequence>MLASHRYILGFAYRRYQSSGAFGLAPKDRLQHLYIVGQTGTGKSTLLQNLAWQDARYGTGFCLIDPHGDVAESLHRSLMVPHLYWDVADPACSFGYNPLAKVATIHRPLVASGLIETLKKQWPDAWGARMEHILRFAILALLEQPTADLRDILKLLTYKGFRRQVIDQVTDPQVLFFWKVEFPTMNYQGSADGVAPIANKLGAFLAQPAVRTALCEPSDPLRFRQIMDTGQVLIVNLSKGRLGADITNVLGGLITSTLMHAASTRHGLPEAARRPFFLYVDEFPNLTTKSFAGMLSEARKYGLGLVLAHQHLSQIDTDVSDAIFGNVGSMVAFRVGAKDAPRLQHMLAPFDAHDLQNQPNYRAAVQVMQNGERLAPFTASMYPPYRLVA</sequence>
<evidence type="ECO:0000313" key="3">
    <source>
        <dbReference type="Proteomes" id="UP000244523"/>
    </source>
</evidence>
<dbReference type="EMBL" id="QBUD01000006">
    <property type="protein sequence ID" value="PUB14326.1"/>
    <property type="molecule type" value="Genomic_DNA"/>
</dbReference>
<reference evidence="2 3" key="1">
    <citation type="submission" date="2018-04" db="EMBL/GenBank/DDBJ databases">
        <title>Genomic Encyclopedia of Archaeal and Bacterial Type Strains, Phase II (KMG-II): from individual species to whole genera.</title>
        <authorList>
            <person name="Goeker M."/>
        </authorList>
    </citation>
    <scope>NUCLEOTIDE SEQUENCE [LARGE SCALE GENOMIC DNA]</scope>
    <source>
        <strain evidence="2 3">DSM 29955</strain>
    </source>
</reference>
<dbReference type="OrthoDB" id="9806951at2"/>
<dbReference type="RefSeq" id="WP_108386735.1">
    <property type="nucleotide sequence ID" value="NZ_QBUD01000006.1"/>
</dbReference>
<dbReference type="InterPro" id="IPR051162">
    <property type="entry name" value="T4SS_component"/>
</dbReference>
<dbReference type="Pfam" id="PF12696">
    <property type="entry name" value="TraG-D_C"/>
    <property type="match status" value="1"/>
</dbReference>
<evidence type="ECO:0000313" key="2">
    <source>
        <dbReference type="EMBL" id="PUB14326.1"/>
    </source>
</evidence>
<dbReference type="CDD" id="cd01127">
    <property type="entry name" value="TrwB_TraG_TraD_VirD4"/>
    <property type="match status" value="1"/>
</dbReference>
<evidence type="ECO:0000259" key="1">
    <source>
        <dbReference type="Pfam" id="PF12696"/>
    </source>
</evidence>
<name>A0A2T6KG66_9RHOB</name>
<organism evidence="2 3">
    <name type="scientific">Yoonia sediminilitoris</name>
    <dbReference type="NCBI Taxonomy" id="1286148"/>
    <lineage>
        <taxon>Bacteria</taxon>
        <taxon>Pseudomonadati</taxon>
        <taxon>Pseudomonadota</taxon>
        <taxon>Alphaproteobacteria</taxon>
        <taxon>Rhodobacterales</taxon>
        <taxon>Paracoccaceae</taxon>
        <taxon>Yoonia</taxon>
    </lineage>
</organism>
<dbReference type="AlphaFoldDB" id="A0A2T6KG66"/>
<comment type="caution">
    <text evidence="2">The sequence shown here is derived from an EMBL/GenBank/DDBJ whole genome shotgun (WGS) entry which is preliminary data.</text>
</comment>
<gene>
    <name evidence="2" type="ORF">C8N45_106201</name>
</gene>
<dbReference type="PANTHER" id="PTHR30121">
    <property type="entry name" value="UNCHARACTERIZED PROTEIN YJGR-RELATED"/>
    <property type="match status" value="1"/>
</dbReference>